<dbReference type="Gene3D" id="2.170.130.10">
    <property type="entry name" value="TonB-dependent receptor, plug domain"/>
    <property type="match status" value="1"/>
</dbReference>
<dbReference type="eggNOG" id="COG1629">
    <property type="taxonomic scope" value="Bacteria"/>
</dbReference>
<keyword evidence="1" id="KW-0732">Signal</keyword>
<feature type="domain" description="TonB-dependent receptor plug" evidence="2">
    <location>
        <begin position="128"/>
        <end position="222"/>
    </location>
</feature>
<reference evidence="3 4" key="1">
    <citation type="journal article" date="2014" name="Genome Announc.">
        <title>Draft Genome Sequence of Cytophaga fermentans JCM 21142T, a Facultative Anaerobe Isolated from Marine Mud.</title>
        <authorList>
            <person name="Starns D."/>
            <person name="Oshima K."/>
            <person name="Suda W."/>
            <person name="Iino T."/>
            <person name="Yuki M."/>
            <person name="Inoue J."/>
            <person name="Kitamura K."/>
            <person name="Iida T."/>
            <person name="Darby A."/>
            <person name="Hattori M."/>
            <person name="Ohkuma M."/>
        </authorList>
    </citation>
    <scope>NUCLEOTIDE SEQUENCE [LARGE SCALE GENOMIC DNA]</scope>
    <source>
        <strain evidence="3 4">JCM 21142</strain>
    </source>
</reference>
<gene>
    <name evidence="3" type="ORF">JCM21142_41999</name>
</gene>
<dbReference type="Proteomes" id="UP000019402">
    <property type="component" value="Unassembled WGS sequence"/>
</dbReference>
<proteinExistence type="predicted"/>
<dbReference type="SUPFAM" id="SSF56935">
    <property type="entry name" value="Porins"/>
    <property type="match status" value="1"/>
</dbReference>
<evidence type="ECO:0000313" key="3">
    <source>
        <dbReference type="EMBL" id="GAF03331.1"/>
    </source>
</evidence>
<feature type="signal peptide" evidence="1">
    <location>
        <begin position="1"/>
        <end position="24"/>
    </location>
</feature>
<sequence length="995" mass="111573">MNKKKNILLLIILLGGFLLSPTHAQNSKKRSTSFTSGLVVDDAGKPVSNLLLTAYKSRKTTVTDQNGQFEIEVELDDFLAVHAEGYKNASHPVHLGKLPNDTLIIQRTSFFNEKEKVAIPFAQIPSSRSTGSVIKVSGDQLEKHPSGIFTEALCGLIPGLMIKQTSSRPGYEGFSITYHGHGVEILVDGLPQSSQVSLREIDEVIFMRGASATAFMGDLGANGLILIKTKRGISGTREMSFEYEYGSGTPTVLGEFLPSYDYANAINKAWLNDGHSQAFYSEEALSAYEKGSDPIRYPDVDYFDTFLRNHVIRHQFNAQASGGTKDSRYFLNIAYNNLEGLEKLSEKRYCDDLSFRSNIDLNLSNAIILDAALTGTYQKQRTPQYATGSMFGVMSSYAPNAFPLMLGDSIYITNQDLGTNLMFELSEGGYIEQTDMRMAFNTGLSIDMDKIVKGLSFKTRGSIDLWNQMSVDMDHSSDEYELLFTTSENRNDTMLIHQTSVGTTQLSPSDNGESVYRKYNSYSIFSYTHAFDQHAISSDLAYYYNSYEMEGRLNINTRQMLNWRANYSLSDKYAIETILSYVGTNMLDNKRYKLFPTVGASWIVSNENFLKRSDQIDYLKIRGSYGQQGYINASNYYTFLDRWGSDGTIRFGTYPTNNKTTTTYEKKQTGNPNLDWPVKKTFNIGADAIFLKRSLAVQMDYFYSKTTGMFDYYQYPSMAGGAAFTSYYNLEEVSANSIELGITYNDAIGDLHYSMGINGAYFVETNELLSEPQYTDTYRMREGTPTDAIYGLDADGLFVSNEDALASNQNFGTTYAGDIRYLDHNSDGKVDENDVHEIGNSDPRFIYGIQLNLRYKGFSIYANANGLAGYDINLNGDNFYQPEGFESRSTLINKDLPNGNVMPRSTIMGSSNNDRNSTYWLVNGGFFRLKNVELAYTIPSSKLSNSFLSSTKFYVRGKNLLTISSLEDRDPEMMSGGYTDYPMFKELSAGVILKF</sequence>
<dbReference type="InterPro" id="IPR023996">
    <property type="entry name" value="TonB-dep_OMP_SusC/RagA"/>
</dbReference>
<feature type="chain" id="PRO_5004904297" evidence="1">
    <location>
        <begin position="25"/>
        <end position="995"/>
    </location>
</feature>
<dbReference type="RefSeq" id="WP_027473773.1">
    <property type="nucleotide sequence ID" value="NZ_BAMD01000021.1"/>
</dbReference>
<accession>W7YFV1</accession>
<dbReference type="InterPro" id="IPR018247">
    <property type="entry name" value="EF_Hand_1_Ca_BS"/>
</dbReference>
<dbReference type="STRING" id="869213.GCA_000517085_04590"/>
<dbReference type="AlphaFoldDB" id="W7YFV1"/>
<evidence type="ECO:0000313" key="4">
    <source>
        <dbReference type="Proteomes" id="UP000019402"/>
    </source>
</evidence>
<dbReference type="Pfam" id="PF07715">
    <property type="entry name" value="Plug"/>
    <property type="match status" value="1"/>
</dbReference>
<dbReference type="NCBIfam" id="TIGR04056">
    <property type="entry name" value="OMP_RagA_SusC"/>
    <property type="match status" value="1"/>
</dbReference>
<evidence type="ECO:0000256" key="1">
    <source>
        <dbReference type="SAM" id="SignalP"/>
    </source>
</evidence>
<dbReference type="InterPro" id="IPR008969">
    <property type="entry name" value="CarboxyPept-like_regulatory"/>
</dbReference>
<name>W7YFV1_9BACT</name>
<comment type="caution">
    <text evidence="3">The sequence shown here is derived from an EMBL/GenBank/DDBJ whole genome shotgun (WGS) entry which is preliminary data.</text>
</comment>
<protein>
    <submittedName>
        <fullName evidence="3">TonB-linked outer membrane protein, SusC/RagA family</fullName>
    </submittedName>
</protein>
<evidence type="ECO:0000259" key="2">
    <source>
        <dbReference type="Pfam" id="PF07715"/>
    </source>
</evidence>
<dbReference type="EMBL" id="BAMD01000021">
    <property type="protein sequence ID" value="GAF03331.1"/>
    <property type="molecule type" value="Genomic_DNA"/>
</dbReference>
<organism evidence="3 4">
    <name type="scientific">Saccharicrinis fermentans DSM 9555 = JCM 21142</name>
    <dbReference type="NCBI Taxonomy" id="869213"/>
    <lineage>
        <taxon>Bacteria</taxon>
        <taxon>Pseudomonadati</taxon>
        <taxon>Bacteroidota</taxon>
        <taxon>Bacteroidia</taxon>
        <taxon>Marinilabiliales</taxon>
        <taxon>Marinilabiliaceae</taxon>
        <taxon>Saccharicrinis</taxon>
    </lineage>
</organism>
<keyword evidence="4" id="KW-1185">Reference proteome</keyword>
<dbReference type="OrthoDB" id="9768177at2"/>
<dbReference type="PROSITE" id="PS00018">
    <property type="entry name" value="EF_HAND_1"/>
    <property type="match status" value="1"/>
</dbReference>
<dbReference type="SUPFAM" id="SSF49464">
    <property type="entry name" value="Carboxypeptidase regulatory domain-like"/>
    <property type="match status" value="1"/>
</dbReference>
<dbReference type="InterPro" id="IPR012910">
    <property type="entry name" value="Plug_dom"/>
</dbReference>
<dbReference type="InterPro" id="IPR037066">
    <property type="entry name" value="Plug_dom_sf"/>
</dbReference>